<keyword evidence="1" id="KW-0812">Transmembrane</keyword>
<sequence length="80" mass="8935">MTLSAQVRSLSNASADSESTVAVTLGLICCAILMCLLSIAFAYTSLRDRRKRLEVKLQHHKDVEKFVETQASLLKNPYHI</sequence>
<dbReference type="AlphaFoldDB" id="A0A1Y2D3T2"/>
<name>A0A1Y2D3T2_9FUNG</name>
<keyword evidence="1" id="KW-0472">Membrane</keyword>
<dbReference type="Proteomes" id="UP000193642">
    <property type="component" value="Unassembled WGS sequence"/>
</dbReference>
<dbReference type="EMBL" id="MCGO01000001">
    <property type="protein sequence ID" value="ORY53920.1"/>
    <property type="molecule type" value="Genomic_DNA"/>
</dbReference>
<comment type="caution">
    <text evidence="2">The sequence shown here is derived from an EMBL/GenBank/DDBJ whole genome shotgun (WGS) entry which is preliminary data.</text>
</comment>
<proteinExistence type="predicted"/>
<evidence type="ECO:0000313" key="3">
    <source>
        <dbReference type="Proteomes" id="UP000193642"/>
    </source>
</evidence>
<keyword evidence="1" id="KW-1133">Transmembrane helix</keyword>
<feature type="transmembrane region" description="Helical" evidence="1">
    <location>
        <begin position="20"/>
        <end position="43"/>
    </location>
</feature>
<protein>
    <submittedName>
        <fullName evidence="2">Uncharacterized protein</fullName>
    </submittedName>
</protein>
<evidence type="ECO:0000313" key="2">
    <source>
        <dbReference type="EMBL" id="ORY53920.1"/>
    </source>
</evidence>
<gene>
    <name evidence="2" type="ORF">BCR33DRAFT_711259</name>
</gene>
<evidence type="ECO:0000256" key="1">
    <source>
        <dbReference type="SAM" id="Phobius"/>
    </source>
</evidence>
<reference evidence="2 3" key="1">
    <citation type="submission" date="2016-07" db="EMBL/GenBank/DDBJ databases">
        <title>Pervasive Adenine N6-methylation of Active Genes in Fungi.</title>
        <authorList>
            <consortium name="DOE Joint Genome Institute"/>
            <person name="Mondo S.J."/>
            <person name="Dannebaum R.O."/>
            <person name="Kuo R.C."/>
            <person name="Labutti K."/>
            <person name="Haridas S."/>
            <person name="Kuo A."/>
            <person name="Salamov A."/>
            <person name="Ahrendt S.R."/>
            <person name="Lipzen A."/>
            <person name="Sullivan W."/>
            <person name="Andreopoulos W.B."/>
            <person name="Clum A."/>
            <person name="Lindquist E."/>
            <person name="Daum C."/>
            <person name="Ramamoorthy G.K."/>
            <person name="Gryganskyi A."/>
            <person name="Culley D."/>
            <person name="Magnuson J.K."/>
            <person name="James T.Y."/>
            <person name="O'Malley M.A."/>
            <person name="Stajich J.E."/>
            <person name="Spatafora J.W."/>
            <person name="Visel A."/>
            <person name="Grigoriev I.V."/>
        </authorList>
    </citation>
    <scope>NUCLEOTIDE SEQUENCE [LARGE SCALE GENOMIC DNA]</scope>
    <source>
        <strain evidence="2 3">JEL800</strain>
    </source>
</reference>
<keyword evidence="3" id="KW-1185">Reference proteome</keyword>
<organism evidence="2 3">
    <name type="scientific">Rhizoclosmatium globosum</name>
    <dbReference type="NCBI Taxonomy" id="329046"/>
    <lineage>
        <taxon>Eukaryota</taxon>
        <taxon>Fungi</taxon>
        <taxon>Fungi incertae sedis</taxon>
        <taxon>Chytridiomycota</taxon>
        <taxon>Chytridiomycota incertae sedis</taxon>
        <taxon>Chytridiomycetes</taxon>
        <taxon>Chytridiales</taxon>
        <taxon>Chytriomycetaceae</taxon>
        <taxon>Rhizoclosmatium</taxon>
    </lineage>
</organism>
<accession>A0A1Y2D3T2</accession>